<reference evidence="2 3" key="1">
    <citation type="journal article" date="2016" name="Genome Announc.">
        <title>Draft Genome Sequence of 'Halomonas chromatireducens' Strain AGD 8-3, a Haloalkaliphilic Chromate- and Selenite-Reducing Gammaproteobacterium.</title>
        <authorList>
            <person name="Sharko F.S."/>
            <person name="Shapovalova A.A."/>
            <person name="Tsygankova S.V."/>
            <person name="Komova A.V."/>
            <person name="Boulygina E.S."/>
            <person name="Teslyuk A.B."/>
            <person name="Gotovtsev P.M."/>
            <person name="Namsaraev Z.B."/>
            <person name="Khijniak T.V."/>
            <person name="Nedoluzhko A.V."/>
            <person name="Vasilov R.G."/>
        </authorList>
    </citation>
    <scope>NUCLEOTIDE SEQUENCE [LARGE SCALE GENOMIC DNA]</scope>
    <source>
        <strain evidence="2 3">AGD 8-3</strain>
    </source>
</reference>
<protein>
    <submittedName>
        <fullName evidence="2">NnrS protein</fullName>
    </submittedName>
</protein>
<evidence type="ECO:0000313" key="2">
    <source>
        <dbReference type="EMBL" id="AMD00750.1"/>
    </source>
</evidence>
<dbReference type="KEGG" id="hco:LOKO_01682"/>
<keyword evidence="1" id="KW-0472">Membrane</keyword>
<dbReference type="OrthoDB" id="6372248at2"/>
<sequence>MFKSNAKFFAVAAGQKPVSTALRQPAWRWFFPLAALHAALMVPLTLLALYHGWDILSQLASPAAHARELLFGFALAVIAGYLLGPLPRRLQGWLVGLWLVGRLGILDWPGGAVATLADALFALWLAGLLVPRFLAAKKWRNRVLSPLLGLICLLAVVTLTWRYLDDMPTTAPLMHQSVLWLVLLMTFMGGRIISPAVNGYLMSRYRMAGAGVQPQVESALIVLLGSAPFLMLWSALRPLAAGLVLAAGLLVLWRVMRWGPGRCHERPDLLVLMLGYTWLGIGLLLLARTWWVPVHASTALHVFTIAALGTLSSTIMLRHVILRARYRPESEWALVPLAGLFATAAIMRLWALDAGSAWLVILWVSSLLWSLAWLLVAWRLCYWLARIPSGRSGPTPPR</sequence>
<feature type="transmembrane region" description="Helical" evidence="1">
    <location>
        <begin position="299"/>
        <end position="320"/>
    </location>
</feature>
<evidence type="ECO:0000256" key="1">
    <source>
        <dbReference type="SAM" id="Phobius"/>
    </source>
</evidence>
<dbReference type="STRING" id="507626.LOKO_01682"/>
<feature type="transmembrane region" description="Helical" evidence="1">
    <location>
        <begin position="30"/>
        <end position="49"/>
    </location>
</feature>
<evidence type="ECO:0000313" key="3">
    <source>
        <dbReference type="Proteomes" id="UP000063387"/>
    </source>
</evidence>
<feature type="transmembrane region" description="Helical" evidence="1">
    <location>
        <begin position="69"/>
        <end position="88"/>
    </location>
</feature>
<keyword evidence="1" id="KW-0812">Transmembrane</keyword>
<feature type="transmembrane region" description="Helical" evidence="1">
    <location>
        <begin position="214"/>
        <end position="233"/>
    </location>
</feature>
<dbReference type="EMBL" id="CP014226">
    <property type="protein sequence ID" value="AMD00750.1"/>
    <property type="molecule type" value="Genomic_DNA"/>
</dbReference>
<feature type="transmembrane region" description="Helical" evidence="1">
    <location>
        <begin position="173"/>
        <end position="193"/>
    </location>
</feature>
<feature type="transmembrane region" description="Helical" evidence="1">
    <location>
        <begin position="332"/>
        <end position="351"/>
    </location>
</feature>
<dbReference type="InterPro" id="IPR010266">
    <property type="entry name" value="NnrS"/>
</dbReference>
<keyword evidence="1" id="KW-1133">Transmembrane helix</keyword>
<feature type="transmembrane region" description="Helical" evidence="1">
    <location>
        <begin position="108"/>
        <end position="131"/>
    </location>
</feature>
<dbReference type="Proteomes" id="UP000063387">
    <property type="component" value="Chromosome"/>
</dbReference>
<organism evidence="2 3">
    <name type="scientific">Halomonas chromatireducens</name>
    <dbReference type="NCBI Taxonomy" id="507626"/>
    <lineage>
        <taxon>Bacteria</taxon>
        <taxon>Pseudomonadati</taxon>
        <taxon>Pseudomonadota</taxon>
        <taxon>Gammaproteobacteria</taxon>
        <taxon>Oceanospirillales</taxon>
        <taxon>Halomonadaceae</taxon>
        <taxon>Halomonas</taxon>
    </lineage>
</organism>
<feature type="transmembrane region" description="Helical" evidence="1">
    <location>
        <begin position="143"/>
        <end position="161"/>
    </location>
</feature>
<accession>A0A0X8HDP2</accession>
<feature type="transmembrane region" description="Helical" evidence="1">
    <location>
        <begin position="357"/>
        <end position="381"/>
    </location>
</feature>
<keyword evidence="3" id="KW-1185">Reference proteome</keyword>
<reference evidence="2 3" key="2">
    <citation type="submission" date="2016-02" db="EMBL/GenBank/DDBJ databases">
        <authorList>
            <person name="Wen L."/>
            <person name="He K."/>
            <person name="Yang H."/>
        </authorList>
    </citation>
    <scope>NUCLEOTIDE SEQUENCE [LARGE SCALE GENOMIC DNA]</scope>
    <source>
        <strain evidence="2 3">AGD 8-3</strain>
    </source>
</reference>
<dbReference type="RefSeq" id="WP_083517503.1">
    <property type="nucleotide sequence ID" value="NZ_CP014226.1"/>
</dbReference>
<dbReference type="AlphaFoldDB" id="A0A0X8HDP2"/>
<proteinExistence type="predicted"/>
<name>A0A0X8HDP2_9GAMM</name>
<dbReference type="PATRIC" id="fig|507626.3.peg.1676"/>
<feature type="transmembrane region" description="Helical" evidence="1">
    <location>
        <begin position="268"/>
        <end position="287"/>
    </location>
</feature>
<gene>
    <name evidence="2" type="ORF">LOKO_01682</name>
</gene>
<feature type="transmembrane region" description="Helical" evidence="1">
    <location>
        <begin position="239"/>
        <end position="256"/>
    </location>
</feature>
<dbReference type="Pfam" id="PF05940">
    <property type="entry name" value="NnrS"/>
    <property type="match status" value="1"/>
</dbReference>